<dbReference type="GO" id="GO:0005739">
    <property type="term" value="C:mitochondrion"/>
    <property type="evidence" value="ECO:0007669"/>
    <property type="project" value="TreeGrafter"/>
</dbReference>
<dbReference type="InterPro" id="IPR050410">
    <property type="entry name" value="CCR4/nocturin_mRNA_transcr"/>
</dbReference>
<dbReference type="Pfam" id="PF03372">
    <property type="entry name" value="Exo_endo_phos"/>
    <property type="match status" value="1"/>
</dbReference>
<gene>
    <name evidence="3" type="ORF">D9Q98_003668</name>
</gene>
<keyword evidence="4" id="KW-1185">Reference proteome</keyword>
<proteinExistence type="predicted"/>
<feature type="domain" description="Endonuclease/exonuclease/phosphatase" evidence="2">
    <location>
        <begin position="47"/>
        <end position="323"/>
    </location>
</feature>
<dbReference type="InterPro" id="IPR036691">
    <property type="entry name" value="Endo/exonu/phosph_ase_sf"/>
</dbReference>
<protein>
    <recommendedName>
        <fullName evidence="2">Endonuclease/exonuclease/phosphatase domain-containing protein</fullName>
    </recommendedName>
</protein>
<evidence type="ECO:0000259" key="2">
    <source>
        <dbReference type="Pfam" id="PF03372"/>
    </source>
</evidence>
<dbReference type="PANTHER" id="PTHR12121">
    <property type="entry name" value="CARBON CATABOLITE REPRESSOR PROTEIN 4"/>
    <property type="match status" value="1"/>
</dbReference>
<name>A0A9D4YZN0_CHLVU</name>
<accession>A0A9D4YZN0</accession>
<evidence type="ECO:0000313" key="3">
    <source>
        <dbReference type="EMBL" id="KAI3433865.1"/>
    </source>
</evidence>
<dbReference type="OrthoDB" id="2866996at2759"/>
<comment type="caution">
    <text evidence="3">The sequence shown here is derived from an EMBL/GenBank/DDBJ whole genome shotgun (WGS) entry which is preliminary data.</text>
</comment>
<dbReference type="GO" id="GO:0000288">
    <property type="term" value="P:nuclear-transcribed mRNA catabolic process, deadenylation-dependent decay"/>
    <property type="evidence" value="ECO:0007669"/>
    <property type="project" value="TreeGrafter"/>
</dbReference>
<reference evidence="3" key="2">
    <citation type="submission" date="2020-11" db="EMBL/GenBank/DDBJ databases">
        <authorList>
            <person name="Cecchin M."/>
            <person name="Marcolungo L."/>
            <person name="Rossato M."/>
            <person name="Girolomoni L."/>
            <person name="Cosentino E."/>
            <person name="Cuine S."/>
            <person name="Li-Beisson Y."/>
            <person name="Delledonne M."/>
            <person name="Ballottari M."/>
        </authorList>
    </citation>
    <scope>NUCLEOTIDE SEQUENCE</scope>
    <source>
        <strain evidence="3">211/11P</strain>
        <tissue evidence="3">Whole cell</tissue>
    </source>
</reference>
<dbReference type="PANTHER" id="PTHR12121:SF37">
    <property type="entry name" value="2',5'-PHOSPHODIESTERASE 12"/>
    <property type="match status" value="1"/>
</dbReference>
<evidence type="ECO:0000256" key="1">
    <source>
        <dbReference type="SAM" id="MobiDB-lite"/>
    </source>
</evidence>
<dbReference type="Proteomes" id="UP001055712">
    <property type="component" value="Unassembled WGS sequence"/>
</dbReference>
<dbReference type="AlphaFoldDB" id="A0A9D4YZN0"/>
<dbReference type="InterPro" id="IPR005135">
    <property type="entry name" value="Endo/exonuclease/phosphatase"/>
</dbReference>
<dbReference type="SUPFAM" id="SSF56219">
    <property type="entry name" value="DNase I-like"/>
    <property type="match status" value="1"/>
</dbReference>
<evidence type="ECO:0000313" key="4">
    <source>
        <dbReference type="Proteomes" id="UP001055712"/>
    </source>
</evidence>
<sequence>MGAAVVGLALTCLRRRAAVRCGHGRHRVRIVPRSKPLHSMPDEISLVSYNVLCQRYANSRRFPHVYAQYLEASYRLERIKQELAAFGADIIALQEVTIDSWPELREFMAARGYAAVVQMRAAASGNDFMLALFYRSSKLQLAWTEERSRALLVALQVTAAGPAHGQMLWLANVHLEASPYRPNDRVSQLRSALQRLESHIGSSEAAEASDVIICGDFNSLEQDSPCWLLRQGRLERNHTDACCPQVPTTKVSIAHPFALHEAYDAAGYHLPFTHKVGQQHAVLDYVWSSRHMRVAAVMRPLQQEHRAMVDSSFLPNRVHPSDHLPIGAVLKLTCTAGVEEELQAAVAAAAPATKVAVAQAAAAEQRGVWLEPEGQGRSRGAANGDVHAVR</sequence>
<feature type="region of interest" description="Disordered" evidence="1">
    <location>
        <begin position="369"/>
        <end position="390"/>
    </location>
</feature>
<dbReference type="EMBL" id="SIDB01000004">
    <property type="protein sequence ID" value="KAI3433865.1"/>
    <property type="molecule type" value="Genomic_DNA"/>
</dbReference>
<organism evidence="3 4">
    <name type="scientific">Chlorella vulgaris</name>
    <name type="common">Green alga</name>
    <dbReference type="NCBI Taxonomy" id="3077"/>
    <lineage>
        <taxon>Eukaryota</taxon>
        <taxon>Viridiplantae</taxon>
        <taxon>Chlorophyta</taxon>
        <taxon>core chlorophytes</taxon>
        <taxon>Trebouxiophyceae</taxon>
        <taxon>Chlorellales</taxon>
        <taxon>Chlorellaceae</taxon>
        <taxon>Chlorella clade</taxon>
        <taxon>Chlorella</taxon>
    </lineage>
</organism>
<dbReference type="Gene3D" id="3.60.10.10">
    <property type="entry name" value="Endonuclease/exonuclease/phosphatase"/>
    <property type="match status" value="1"/>
</dbReference>
<reference evidence="3" key="1">
    <citation type="journal article" date="2019" name="Plant J.">
        <title>Chlorella vulgaris genome assembly and annotation reveals the molecular basis for metabolic acclimation to high light conditions.</title>
        <authorList>
            <person name="Cecchin M."/>
            <person name="Marcolungo L."/>
            <person name="Rossato M."/>
            <person name="Girolomoni L."/>
            <person name="Cosentino E."/>
            <person name="Cuine S."/>
            <person name="Li-Beisson Y."/>
            <person name="Delledonne M."/>
            <person name="Ballottari M."/>
        </authorList>
    </citation>
    <scope>NUCLEOTIDE SEQUENCE</scope>
    <source>
        <strain evidence="3">211/11P</strain>
    </source>
</reference>
<dbReference type="GO" id="GO:0000175">
    <property type="term" value="F:3'-5'-RNA exonuclease activity"/>
    <property type="evidence" value="ECO:0007669"/>
    <property type="project" value="TreeGrafter"/>
</dbReference>